<feature type="non-terminal residue" evidence="2">
    <location>
        <position position="1"/>
    </location>
</feature>
<evidence type="ECO:0000256" key="1">
    <source>
        <dbReference type="SAM" id="MobiDB-lite"/>
    </source>
</evidence>
<dbReference type="AlphaFoldDB" id="W7ENQ6"/>
<dbReference type="EMBL" id="KI968711">
    <property type="protein sequence ID" value="EUN29596.1"/>
    <property type="molecule type" value="Genomic_DNA"/>
</dbReference>
<gene>
    <name evidence="2" type="ORF">COCVIDRAFT_92313</name>
</gene>
<keyword evidence="3" id="KW-1185">Reference proteome</keyword>
<dbReference type="RefSeq" id="XP_014559208.1">
    <property type="nucleotide sequence ID" value="XM_014703722.1"/>
</dbReference>
<dbReference type="GeneID" id="26259517"/>
<accession>W7ENQ6</accession>
<sequence length="96" mass="10448">APSKHGKFWGRLFGRNARSEPLPSLPPNRPPADGGPSAPHLLVMFALAATRAKWCLMTHHEHSHLLALLFDRLAFNLSALPHPPSLSAAVFALFPV</sequence>
<evidence type="ECO:0000313" key="2">
    <source>
        <dbReference type="EMBL" id="EUN29596.1"/>
    </source>
</evidence>
<proteinExistence type="predicted"/>
<protein>
    <submittedName>
        <fullName evidence="2">Uncharacterized protein</fullName>
    </submittedName>
</protein>
<dbReference type="Proteomes" id="UP000054337">
    <property type="component" value="Unassembled WGS sequence"/>
</dbReference>
<name>W7ENQ6_BIPV3</name>
<dbReference type="HOGENOM" id="CLU_2365187_0_0_1"/>
<reference evidence="2 3" key="1">
    <citation type="journal article" date="2013" name="PLoS Genet.">
        <title>Comparative genome structure, secondary metabolite, and effector coding capacity across Cochliobolus pathogens.</title>
        <authorList>
            <person name="Condon B.J."/>
            <person name="Leng Y."/>
            <person name="Wu D."/>
            <person name="Bushley K.E."/>
            <person name="Ohm R.A."/>
            <person name="Otillar R."/>
            <person name="Martin J."/>
            <person name="Schackwitz W."/>
            <person name="Grimwood J."/>
            <person name="MohdZainudin N."/>
            <person name="Xue C."/>
            <person name="Wang R."/>
            <person name="Manning V.A."/>
            <person name="Dhillon B."/>
            <person name="Tu Z.J."/>
            <person name="Steffenson B.J."/>
            <person name="Salamov A."/>
            <person name="Sun H."/>
            <person name="Lowry S."/>
            <person name="LaButti K."/>
            <person name="Han J."/>
            <person name="Copeland A."/>
            <person name="Lindquist E."/>
            <person name="Barry K."/>
            <person name="Schmutz J."/>
            <person name="Baker S.E."/>
            <person name="Ciuffetti L.M."/>
            <person name="Grigoriev I.V."/>
            <person name="Zhong S."/>
            <person name="Turgeon B.G."/>
        </authorList>
    </citation>
    <scope>NUCLEOTIDE SEQUENCE [LARGE SCALE GENOMIC DNA]</scope>
    <source>
        <strain evidence="2 3">FI3</strain>
    </source>
</reference>
<organism evidence="2 3">
    <name type="scientific">Bipolaris victoriae (strain FI3)</name>
    <name type="common">Victoria blight of oats agent</name>
    <name type="synonym">Cochliobolus victoriae</name>
    <dbReference type="NCBI Taxonomy" id="930091"/>
    <lineage>
        <taxon>Eukaryota</taxon>
        <taxon>Fungi</taxon>
        <taxon>Dikarya</taxon>
        <taxon>Ascomycota</taxon>
        <taxon>Pezizomycotina</taxon>
        <taxon>Dothideomycetes</taxon>
        <taxon>Pleosporomycetidae</taxon>
        <taxon>Pleosporales</taxon>
        <taxon>Pleosporineae</taxon>
        <taxon>Pleosporaceae</taxon>
        <taxon>Bipolaris</taxon>
    </lineage>
</organism>
<feature type="region of interest" description="Disordered" evidence="1">
    <location>
        <begin position="16"/>
        <end position="35"/>
    </location>
</feature>
<evidence type="ECO:0000313" key="3">
    <source>
        <dbReference type="Proteomes" id="UP000054337"/>
    </source>
</evidence>